<dbReference type="EMBL" id="KV448811">
    <property type="protein sequence ID" value="OAX33218.1"/>
    <property type="molecule type" value="Genomic_DNA"/>
</dbReference>
<name>A0A1B7MKT1_9AGAM</name>
<evidence type="ECO:0000313" key="2">
    <source>
        <dbReference type="EMBL" id="OAX33218.1"/>
    </source>
</evidence>
<keyword evidence="1" id="KW-0812">Transmembrane</keyword>
<dbReference type="InParanoid" id="A0A1B7MKT1"/>
<evidence type="ECO:0000313" key="3">
    <source>
        <dbReference type="Proteomes" id="UP000092154"/>
    </source>
</evidence>
<feature type="transmembrane region" description="Helical" evidence="1">
    <location>
        <begin position="84"/>
        <end position="105"/>
    </location>
</feature>
<dbReference type="AlphaFoldDB" id="A0A1B7MKT1"/>
<keyword evidence="3" id="KW-1185">Reference proteome</keyword>
<reference evidence="2 3" key="1">
    <citation type="submission" date="2016-06" db="EMBL/GenBank/DDBJ databases">
        <title>Comparative genomics of the ectomycorrhizal sister species Rhizopogon vinicolor and Rhizopogon vesiculosus (Basidiomycota: Boletales) reveals a divergence of the mating type B locus.</title>
        <authorList>
            <consortium name="DOE Joint Genome Institute"/>
            <person name="Mujic A.B."/>
            <person name="Kuo A."/>
            <person name="Tritt A."/>
            <person name="Lipzen A."/>
            <person name="Chen C."/>
            <person name="Johnson J."/>
            <person name="Sharma A."/>
            <person name="Barry K."/>
            <person name="Grigoriev I.V."/>
            <person name="Spatafora J.W."/>
        </authorList>
    </citation>
    <scope>NUCLEOTIDE SEQUENCE [LARGE SCALE GENOMIC DNA]</scope>
    <source>
        <strain evidence="2 3">AM-OR11-026</strain>
    </source>
</reference>
<keyword evidence="1" id="KW-0472">Membrane</keyword>
<proteinExistence type="predicted"/>
<gene>
    <name evidence="2" type="ORF">K503DRAFT_540292</name>
</gene>
<keyword evidence="1" id="KW-1133">Transmembrane helix</keyword>
<accession>A0A1B7MKT1</accession>
<feature type="transmembrane region" description="Helical" evidence="1">
    <location>
        <begin position="57"/>
        <end position="78"/>
    </location>
</feature>
<evidence type="ECO:0000256" key="1">
    <source>
        <dbReference type="SAM" id="Phobius"/>
    </source>
</evidence>
<protein>
    <submittedName>
        <fullName evidence="2">Uncharacterized protein</fullName>
    </submittedName>
</protein>
<dbReference type="Proteomes" id="UP000092154">
    <property type="component" value="Unassembled WGS sequence"/>
</dbReference>
<organism evidence="2 3">
    <name type="scientific">Rhizopogon vinicolor AM-OR11-026</name>
    <dbReference type="NCBI Taxonomy" id="1314800"/>
    <lineage>
        <taxon>Eukaryota</taxon>
        <taxon>Fungi</taxon>
        <taxon>Dikarya</taxon>
        <taxon>Basidiomycota</taxon>
        <taxon>Agaricomycotina</taxon>
        <taxon>Agaricomycetes</taxon>
        <taxon>Agaricomycetidae</taxon>
        <taxon>Boletales</taxon>
        <taxon>Suillineae</taxon>
        <taxon>Rhizopogonaceae</taxon>
        <taxon>Rhizopogon</taxon>
    </lineage>
</organism>
<sequence>MGYLSFPYLFPCFGCNRWNDVHIPNGACALYSSNISNLLPRTSYLYNFYGSRSRTLLFTKIACTDFFWSSFLDIILIYDFPGLLVLWLLLPDSCSTPFVSIFFLFHTCYATDNFPSRQSPCTHDL</sequence>